<dbReference type="InterPro" id="IPR022742">
    <property type="entry name" value="Hydrolase_4"/>
</dbReference>
<dbReference type="PANTHER" id="PTHR33883">
    <property type="entry name" value="WPP DOMAIN-ASSOCIATED PROTEIN"/>
    <property type="match status" value="1"/>
</dbReference>
<dbReference type="PANTHER" id="PTHR33883:SF7">
    <property type="entry name" value="OS04G0521600 PROTEIN"/>
    <property type="match status" value="1"/>
</dbReference>
<dbReference type="InterPro" id="IPR037490">
    <property type="entry name" value="WAP"/>
</dbReference>
<reference evidence="4 5" key="1">
    <citation type="journal article" date="2020" name="bioRxiv">
        <title>Sequence and annotation of 42 cannabis genomes reveals extensive copy number variation in cannabinoid synthesis and pathogen resistance genes.</title>
        <authorList>
            <person name="Mckernan K.J."/>
            <person name="Helbert Y."/>
            <person name="Kane L.T."/>
            <person name="Ebling H."/>
            <person name="Zhang L."/>
            <person name="Liu B."/>
            <person name="Eaton Z."/>
            <person name="Mclaughlin S."/>
            <person name="Kingan S."/>
            <person name="Baybayan P."/>
            <person name="Concepcion G."/>
            <person name="Jordan M."/>
            <person name="Riva A."/>
            <person name="Barbazuk W."/>
            <person name="Harkins T."/>
        </authorList>
    </citation>
    <scope>NUCLEOTIDE SEQUENCE [LARGE SCALE GENOMIC DNA]</scope>
    <source>
        <strain evidence="5">cv. Jamaican Lion 4</strain>
        <tissue evidence="4">Leaf</tissue>
    </source>
</reference>
<dbReference type="AlphaFoldDB" id="A0A7J6DTP0"/>
<name>A0A7J6DTP0_CANSA</name>
<organism evidence="4 5">
    <name type="scientific">Cannabis sativa</name>
    <name type="common">Hemp</name>
    <name type="synonym">Marijuana</name>
    <dbReference type="NCBI Taxonomy" id="3483"/>
    <lineage>
        <taxon>Eukaryota</taxon>
        <taxon>Viridiplantae</taxon>
        <taxon>Streptophyta</taxon>
        <taxon>Embryophyta</taxon>
        <taxon>Tracheophyta</taxon>
        <taxon>Spermatophyta</taxon>
        <taxon>Magnoliopsida</taxon>
        <taxon>eudicotyledons</taxon>
        <taxon>Gunneridae</taxon>
        <taxon>Pentapetalae</taxon>
        <taxon>rosids</taxon>
        <taxon>fabids</taxon>
        <taxon>Rosales</taxon>
        <taxon>Cannabaceae</taxon>
        <taxon>Cannabis</taxon>
    </lineage>
</organism>
<dbReference type="SUPFAM" id="SSF53474">
    <property type="entry name" value="alpha/beta-Hydrolases"/>
    <property type="match status" value="1"/>
</dbReference>
<keyword evidence="1" id="KW-0175">Coiled coil</keyword>
<accession>A0A7J6DTP0</accession>
<evidence type="ECO:0000313" key="4">
    <source>
        <dbReference type="EMBL" id="KAF4349366.1"/>
    </source>
</evidence>
<feature type="domain" description="Serine aminopeptidase S33" evidence="3">
    <location>
        <begin position="57"/>
        <end position="296"/>
    </location>
</feature>
<feature type="region of interest" description="Disordered" evidence="2">
    <location>
        <begin position="1010"/>
        <end position="1030"/>
    </location>
</feature>
<protein>
    <recommendedName>
        <fullName evidence="3">Serine aminopeptidase S33 domain-containing protein</fullName>
    </recommendedName>
</protein>
<evidence type="ECO:0000313" key="5">
    <source>
        <dbReference type="Proteomes" id="UP000583929"/>
    </source>
</evidence>
<gene>
    <name evidence="4" type="ORF">G4B88_007856</name>
</gene>
<dbReference type="Pfam" id="PF12146">
    <property type="entry name" value="Hydrolase_4"/>
    <property type="match status" value="1"/>
</dbReference>
<evidence type="ECO:0000256" key="2">
    <source>
        <dbReference type="SAM" id="MobiDB-lite"/>
    </source>
</evidence>
<proteinExistence type="predicted"/>
<evidence type="ECO:0000256" key="1">
    <source>
        <dbReference type="SAM" id="Coils"/>
    </source>
</evidence>
<feature type="coiled-coil region" evidence="1">
    <location>
        <begin position="349"/>
        <end position="404"/>
    </location>
</feature>
<dbReference type="Gene3D" id="3.40.50.1820">
    <property type="entry name" value="alpha/beta hydrolase"/>
    <property type="match status" value="1"/>
</dbReference>
<feature type="coiled-coil region" evidence="1">
    <location>
        <begin position="589"/>
        <end position="616"/>
    </location>
</feature>
<comment type="caution">
    <text evidence="4">The sequence shown here is derived from an EMBL/GenBank/DDBJ whole genome shotgun (WGS) entry which is preliminary data.</text>
</comment>
<dbReference type="EMBL" id="JAATIQ010000642">
    <property type="protein sequence ID" value="KAF4349366.1"/>
    <property type="molecule type" value="Genomic_DNA"/>
</dbReference>
<dbReference type="InterPro" id="IPR029058">
    <property type="entry name" value="AB_hydrolase_fold"/>
</dbReference>
<dbReference type="FunFam" id="3.40.50.1820:FF:000132">
    <property type="entry name" value="caffeoylshikimate esterase"/>
    <property type="match status" value="1"/>
</dbReference>
<dbReference type="Proteomes" id="UP000583929">
    <property type="component" value="Unassembled WGS sequence"/>
</dbReference>
<feature type="compositionally biased region" description="Basic and acidic residues" evidence="2">
    <location>
        <begin position="1010"/>
        <end position="1022"/>
    </location>
</feature>
<sequence>MAHPISEANDTSPFGSSTPEHFYAHHSVAHDSHYITNSRGLKLFTQWWTPLPPTPITGVLAVVHGFTGESSWFVQLTSIFFAKAGFAVCAIDHQGHGFSDGLIAHIPDINPVVDDCIDFFDEFRSRHSPSLPAFLYAESLGGAIALLISLRRPGSWDGVILNGAMCGISAKFKPPWPLEHLLFLVAAVIPTWRIVPTRGSIPDVSFKEEWKRRLALASPRRPTARPRAATALELLRVCRELQGRFEEVEVPLLIVHGGEDVVCDPACVEELYRRAASKDKTIRIHPGMWHQLVGEPKESVDMVFGEMVDWLRTRAQLARCIKFVQEEPDIFILESNSEEDVLAGLAEIRDRLRGRLSESEMAIREKDRELAERLDSELKLRQALEVKEKELVSLRAKLKLEKTKSEGVEDREGEFCELKNSVDQQVWNIRQKLEPDQCNELDESIDNEKVEQMGSDIDMLKETLDLAFGKMRNAITLSEVPIEQQWRWGIEKDTVFILLKGIMQDFQETSDLALLSQENQLPNKFNFGGEHWSVMLIEVTRLRNELESFLVQHGKPSKSSIFENFDMVKSENFREAIDEDGNHYVAKMIKNHESIIRKKSAEAEELNLLKRELMREKAYSSCKKGTEPVTLNKRVQEIIEKLENFIEWSADMGKYFNDHRDINGEKSLSRKRFLNFNTNDIDKLPNQMGRRELQLEELSLKTNIIEETYIILLKGLLKEFNTKLYIYDFQSLIWEDLSKDLVAEMTNYWNVKIETNNVDSQIREEMHFIIFNKVIEDCISSFNLKLVELNNVRSENICLKESAFIEKLDHDIQTLIFREMLKEMNKTIECYDSEILVREEIYDIVFDETTKSIFDSVKLVESSIQEDVCMDFIRETIKQWKMELDSHNTQSLLREEIHQFVIIEAMKDAFSLSKQVDSCNEDKLSKCIFCEDKLRKCKQLTSHENISSKVDLLLHCLEEEENLTRSIHSEIKKNNRDIGLESENFGRKNKFSSVNRKLVKSLHQLAKNKETLEGSNHLRDDESSIDQEEEDPFEKFAVLPILGFFQDMMEEFQNRIRKKFEINHHLDPLIDTVSSLREKESLYKKAFTTRCQNLHKAEIEVDLLGDQVDMLLGLLQKTYKTLNHYSSVLQCYPEVLELMQMIRKEIYGVIHAPKY</sequence>
<evidence type="ECO:0000259" key="3">
    <source>
        <dbReference type="Pfam" id="PF12146"/>
    </source>
</evidence>
<keyword evidence="5" id="KW-1185">Reference proteome</keyword>